<dbReference type="PATRIC" id="fig|389348.3.peg.2766"/>
<dbReference type="RefSeq" id="WP_059062460.1">
    <property type="nucleotide sequence ID" value="NZ_LN879503.1"/>
</dbReference>
<proteinExistence type="predicted"/>
<evidence type="ECO:0000313" key="1">
    <source>
        <dbReference type="EMBL" id="CUI18063.1"/>
    </source>
</evidence>
<sequence length="86" mass="9725">MEKTSRLNFNLPSNIHICLKKCAIDQGMSVTELATIAIREKLAALEYEQDCKDAAAAQERFVKNGSKTISAEEMWDYLGWDEEIQA</sequence>
<dbReference type="AlphaFoldDB" id="A0A0U5JI07"/>
<keyword evidence="2" id="KW-1185">Reference proteome</keyword>
<dbReference type="EMBL" id="LN879503">
    <property type="protein sequence ID" value="CUI18063.1"/>
    <property type="molecule type" value="Genomic_DNA"/>
</dbReference>
<dbReference type="KEGG" id="pnl:PNK_p0009"/>
<reference evidence="2" key="1">
    <citation type="submission" date="2015-09" db="EMBL/GenBank/DDBJ databases">
        <authorList>
            <person name="Bertelli C."/>
        </authorList>
    </citation>
    <scope>NUCLEOTIDE SEQUENCE [LARGE SCALE GENOMIC DNA]</scope>
    <source>
        <strain evidence="2">KNic</strain>
        <plasmid evidence="2">pPNK</plasmid>
    </source>
</reference>
<organism evidence="1 2">
    <name type="scientific">Candidatus Protochlamydia naegleriophila</name>
    <dbReference type="NCBI Taxonomy" id="389348"/>
    <lineage>
        <taxon>Bacteria</taxon>
        <taxon>Pseudomonadati</taxon>
        <taxon>Chlamydiota</taxon>
        <taxon>Chlamydiia</taxon>
        <taxon>Parachlamydiales</taxon>
        <taxon>Parachlamydiaceae</taxon>
        <taxon>Candidatus Protochlamydia</taxon>
    </lineage>
</organism>
<accession>A0A0U5JI07</accession>
<evidence type="ECO:0000313" key="2">
    <source>
        <dbReference type="Proteomes" id="UP000069902"/>
    </source>
</evidence>
<geneLocation type="plasmid" evidence="2">
    <name>pPNK</name>
</geneLocation>
<gene>
    <name evidence="1" type="ORF">PNK_p0009</name>
</gene>
<name>A0A0U5JI07_9BACT</name>
<protein>
    <submittedName>
        <fullName evidence="1">Uncharacterized protein</fullName>
    </submittedName>
</protein>
<dbReference type="Proteomes" id="UP000069902">
    <property type="component" value="Plasmid pPNK"/>
</dbReference>
<dbReference type="InParanoid" id="A0A0U5JI07"/>